<proteinExistence type="predicted"/>
<evidence type="ECO:0000313" key="3">
    <source>
        <dbReference type="EMBL" id="VDN57241.1"/>
    </source>
</evidence>
<dbReference type="WBParaSite" id="DME_0000305501-mRNA-1">
    <property type="protein sequence ID" value="DME_0000305501-mRNA-1"/>
    <property type="gene ID" value="DME_0000305501"/>
</dbReference>
<evidence type="ECO:0000313" key="6">
    <source>
        <dbReference type="WBParaSite" id="DME_0000305501-mRNA-1"/>
    </source>
</evidence>
<dbReference type="Gene3D" id="1.10.20.10">
    <property type="entry name" value="Histone, subunit A"/>
    <property type="match status" value="1"/>
</dbReference>
<dbReference type="Proteomes" id="UP000274756">
    <property type="component" value="Unassembled WGS sequence"/>
</dbReference>
<dbReference type="PANTHER" id="PTHR21614:SF0">
    <property type="entry name" value="GEO08385P1"/>
    <property type="match status" value="1"/>
</dbReference>
<dbReference type="EMBL" id="UYYG01001159">
    <property type="protein sequence ID" value="VDN57241.1"/>
    <property type="molecule type" value="Genomic_DNA"/>
</dbReference>
<dbReference type="SUPFAM" id="SSF47113">
    <property type="entry name" value="Histone-fold"/>
    <property type="match status" value="1"/>
</dbReference>
<feature type="domain" description="Transcription initiation factor TFIID subunit 12" evidence="2">
    <location>
        <begin position="121"/>
        <end position="184"/>
    </location>
</feature>
<dbReference type="PANTHER" id="PTHR21614">
    <property type="entry name" value="SHORT COILED COIL PROTEIN"/>
    <property type="match status" value="1"/>
</dbReference>
<gene>
    <name evidence="3" type="ORF">DME_LOCUS7214</name>
</gene>
<dbReference type="InterPro" id="IPR003228">
    <property type="entry name" value="TFIID_TAF12_dom"/>
</dbReference>
<keyword evidence="5" id="KW-1185">Reference proteome</keyword>
<evidence type="ECO:0000256" key="1">
    <source>
        <dbReference type="ARBA" id="ARBA00017484"/>
    </source>
</evidence>
<dbReference type="STRING" id="318479.A0A0N4U7S7"/>
<dbReference type="Proteomes" id="UP000038040">
    <property type="component" value="Unplaced"/>
</dbReference>
<dbReference type="OrthoDB" id="2193432at2759"/>
<evidence type="ECO:0000259" key="2">
    <source>
        <dbReference type="Pfam" id="PF03847"/>
    </source>
</evidence>
<dbReference type="CDD" id="cd07981">
    <property type="entry name" value="HFD_TAF12"/>
    <property type="match status" value="1"/>
</dbReference>
<dbReference type="GO" id="GO:0006352">
    <property type="term" value="P:DNA-templated transcription initiation"/>
    <property type="evidence" value="ECO:0007669"/>
    <property type="project" value="InterPro"/>
</dbReference>
<organism evidence="4 6">
    <name type="scientific">Dracunculus medinensis</name>
    <name type="common">Guinea worm</name>
    <dbReference type="NCBI Taxonomy" id="318479"/>
    <lineage>
        <taxon>Eukaryota</taxon>
        <taxon>Metazoa</taxon>
        <taxon>Ecdysozoa</taxon>
        <taxon>Nematoda</taxon>
        <taxon>Chromadorea</taxon>
        <taxon>Rhabditida</taxon>
        <taxon>Spirurina</taxon>
        <taxon>Dracunculoidea</taxon>
        <taxon>Dracunculidae</taxon>
        <taxon>Dracunculus</taxon>
    </lineage>
</organism>
<dbReference type="GO" id="GO:0046982">
    <property type="term" value="F:protein heterodimerization activity"/>
    <property type="evidence" value="ECO:0007669"/>
    <property type="project" value="InterPro"/>
</dbReference>
<evidence type="ECO:0000313" key="5">
    <source>
        <dbReference type="Proteomes" id="UP000274756"/>
    </source>
</evidence>
<accession>A0A0N4U7S7</accession>
<dbReference type="GO" id="GO:0005802">
    <property type="term" value="C:trans-Golgi network"/>
    <property type="evidence" value="ECO:0007669"/>
    <property type="project" value="TreeGrafter"/>
</dbReference>
<reference evidence="6" key="1">
    <citation type="submission" date="2017-02" db="UniProtKB">
        <authorList>
            <consortium name="WormBaseParasite"/>
        </authorList>
    </citation>
    <scope>IDENTIFICATION</scope>
</reference>
<dbReference type="InterPro" id="IPR009072">
    <property type="entry name" value="Histone-fold"/>
</dbReference>
<dbReference type="Pfam" id="PF03847">
    <property type="entry name" value="TFIID_20kDa"/>
    <property type="match status" value="1"/>
</dbReference>
<dbReference type="GO" id="GO:0005669">
    <property type="term" value="C:transcription factor TFIID complex"/>
    <property type="evidence" value="ECO:0007669"/>
    <property type="project" value="InterPro"/>
</dbReference>
<name>A0A0N4U7S7_DRAME</name>
<protein>
    <recommendedName>
        <fullName evidence="1">Transcription initiation factor TFIID subunit 12</fullName>
    </recommendedName>
</protein>
<reference evidence="3 5" key="2">
    <citation type="submission" date="2018-11" db="EMBL/GenBank/DDBJ databases">
        <authorList>
            <consortium name="Pathogen Informatics"/>
        </authorList>
    </citation>
    <scope>NUCLEOTIDE SEQUENCE [LARGE SCALE GENOMIC DNA]</scope>
</reference>
<sequence length="232" mass="25694">MSDSRPASTPPPNMIALPINMENARNSSEFANMTIGELLGKTKRMQNQSRMVAAHSQNVSKNQPFSSSGFVASQLSIQPTTSNQPFNRSAVSVLFFIYGHIVFRATSGINQTSANALERVRLDDLAQQIDPSSVLEDSVKDILLEFVDNFVEELIERSCKVSRHRGSTILEAKDVEFALKNYYNFPHINRSGGLAAALLSPVNNSQDIASHNADFNAHNQRMAMIRKTIKKP</sequence>
<dbReference type="AlphaFoldDB" id="A0A0N4U7S7"/>
<evidence type="ECO:0000313" key="4">
    <source>
        <dbReference type="Proteomes" id="UP000038040"/>
    </source>
</evidence>